<sequence length="50" mass="5631">MAADSLRHPNLSPREPVISLALLIWVFTSLCDRDVNHSNGHDVRGVSRFM</sequence>
<name>A0ABN3TJB4_9ACTN</name>
<accession>A0ABN3TJB4</accession>
<dbReference type="EMBL" id="BAAATE010000095">
    <property type="protein sequence ID" value="GAA2703107.1"/>
    <property type="molecule type" value="Genomic_DNA"/>
</dbReference>
<proteinExistence type="predicted"/>
<keyword evidence="2" id="KW-1185">Reference proteome</keyword>
<dbReference type="Proteomes" id="UP001501666">
    <property type="component" value="Unassembled WGS sequence"/>
</dbReference>
<comment type="caution">
    <text evidence="1">The sequence shown here is derived from an EMBL/GenBank/DDBJ whole genome shotgun (WGS) entry which is preliminary data.</text>
</comment>
<reference evidence="1 2" key="1">
    <citation type="journal article" date="2019" name="Int. J. Syst. Evol. Microbiol.">
        <title>The Global Catalogue of Microorganisms (GCM) 10K type strain sequencing project: providing services to taxonomists for standard genome sequencing and annotation.</title>
        <authorList>
            <consortium name="The Broad Institute Genomics Platform"/>
            <consortium name="The Broad Institute Genome Sequencing Center for Infectious Disease"/>
            <person name="Wu L."/>
            <person name="Ma J."/>
        </authorList>
    </citation>
    <scope>NUCLEOTIDE SEQUENCE [LARGE SCALE GENOMIC DNA]</scope>
    <source>
        <strain evidence="1 2">JCM 6835</strain>
    </source>
</reference>
<evidence type="ECO:0000313" key="1">
    <source>
        <dbReference type="EMBL" id="GAA2703107.1"/>
    </source>
</evidence>
<gene>
    <name evidence="1" type="ORF">GCM10010412_101280</name>
</gene>
<evidence type="ECO:0000313" key="2">
    <source>
        <dbReference type="Proteomes" id="UP001501666"/>
    </source>
</evidence>
<protein>
    <submittedName>
        <fullName evidence="1">Uncharacterized protein</fullName>
    </submittedName>
</protein>
<organism evidence="1 2">
    <name type="scientific">Nonomuraea recticatena</name>
    <dbReference type="NCBI Taxonomy" id="46178"/>
    <lineage>
        <taxon>Bacteria</taxon>
        <taxon>Bacillati</taxon>
        <taxon>Actinomycetota</taxon>
        <taxon>Actinomycetes</taxon>
        <taxon>Streptosporangiales</taxon>
        <taxon>Streptosporangiaceae</taxon>
        <taxon>Nonomuraea</taxon>
    </lineage>
</organism>